<reference evidence="3" key="1">
    <citation type="submission" date="2015-09" db="EMBL/GenBank/DDBJ databases">
        <authorList>
            <consortium name="Pathogen Informatics"/>
        </authorList>
    </citation>
    <scope>NUCLEOTIDE SEQUENCE [LARGE SCALE GENOMIC DNA]</scope>
    <source>
        <strain evidence="3">Lake Konstanz</strain>
    </source>
</reference>
<organism evidence="2 3">
    <name type="scientific">Bodo saltans</name>
    <name type="common">Flagellated protozoan</name>
    <dbReference type="NCBI Taxonomy" id="75058"/>
    <lineage>
        <taxon>Eukaryota</taxon>
        <taxon>Discoba</taxon>
        <taxon>Euglenozoa</taxon>
        <taxon>Kinetoplastea</taxon>
        <taxon>Metakinetoplastina</taxon>
        <taxon>Eubodonida</taxon>
        <taxon>Bodonidae</taxon>
        <taxon>Bodo</taxon>
    </lineage>
</organism>
<sequence>MAYFAKDEPVQRKGKHIAVQNQHEDKPHGVKRIAEYNQPTAEPGYMGKFTQSGEHSADEMQRRHPEIRKQQESKVFHANAQEPQQPPQASKPRVRNVSMEALQYIQAPPDTRKEEAVTKIESGPSMVDKMLGCNYPLPHPQHNEYQGRRNQPEYAKRRNESQIAVGGYHALPPDPFKPNEGARRTVQVDYTTYVSDRIQPKRFYAVDGRMVDGHQGAPLVKNFFSDEPLICSKWVADGVGQRSPRNVAPVAVPEPPHRRAPFDHGHRSFM</sequence>
<feature type="region of interest" description="Disordered" evidence="1">
    <location>
        <begin position="139"/>
        <end position="159"/>
    </location>
</feature>
<accession>A0A0S4J5X3</accession>
<name>A0A0S4J5X3_BODSA</name>
<feature type="region of interest" description="Disordered" evidence="1">
    <location>
        <begin position="245"/>
        <end position="270"/>
    </location>
</feature>
<gene>
    <name evidence="2" type="ORF">BSAL_05555</name>
</gene>
<dbReference type="Proteomes" id="UP000051952">
    <property type="component" value="Unassembled WGS sequence"/>
</dbReference>
<feature type="compositionally biased region" description="Basic and acidic residues" evidence="1">
    <location>
        <begin position="55"/>
        <end position="75"/>
    </location>
</feature>
<keyword evidence="3" id="KW-1185">Reference proteome</keyword>
<feature type="compositionally biased region" description="Basic and acidic residues" evidence="1">
    <location>
        <begin position="141"/>
        <end position="159"/>
    </location>
</feature>
<feature type="compositionally biased region" description="Basic and acidic residues" evidence="1">
    <location>
        <begin position="22"/>
        <end position="34"/>
    </location>
</feature>
<protein>
    <submittedName>
        <fullName evidence="2">Uncharacterized protein</fullName>
    </submittedName>
</protein>
<evidence type="ECO:0000256" key="1">
    <source>
        <dbReference type="SAM" id="MobiDB-lite"/>
    </source>
</evidence>
<dbReference type="AlphaFoldDB" id="A0A0S4J5X3"/>
<dbReference type="VEuPathDB" id="TriTrypDB:BSAL_05555"/>
<evidence type="ECO:0000313" key="2">
    <source>
        <dbReference type="EMBL" id="CUG61747.1"/>
    </source>
</evidence>
<proteinExistence type="predicted"/>
<dbReference type="EMBL" id="CYKH01000903">
    <property type="protein sequence ID" value="CUG61747.1"/>
    <property type="molecule type" value="Genomic_DNA"/>
</dbReference>
<feature type="region of interest" description="Disordered" evidence="1">
    <location>
        <begin position="1"/>
        <end position="94"/>
    </location>
</feature>
<evidence type="ECO:0000313" key="3">
    <source>
        <dbReference type="Proteomes" id="UP000051952"/>
    </source>
</evidence>
<feature type="compositionally biased region" description="Basic and acidic residues" evidence="1">
    <location>
        <begin position="255"/>
        <end position="270"/>
    </location>
</feature>
<feature type="compositionally biased region" description="Basic and acidic residues" evidence="1">
    <location>
        <begin position="1"/>
        <end position="11"/>
    </location>
</feature>